<name>A0A4Y2T5S9_ARAVE</name>
<reference evidence="2 3" key="1">
    <citation type="journal article" date="2019" name="Sci. Rep.">
        <title>Orb-weaving spider Araneus ventricosus genome elucidates the spidroin gene catalogue.</title>
        <authorList>
            <person name="Kono N."/>
            <person name="Nakamura H."/>
            <person name="Ohtoshi R."/>
            <person name="Moran D.A.P."/>
            <person name="Shinohara A."/>
            <person name="Yoshida Y."/>
            <person name="Fujiwara M."/>
            <person name="Mori M."/>
            <person name="Tomita M."/>
            <person name="Arakawa K."/>
        </authorList>
    </citation>
    <scope>NUCLEOTIDE SEQUENCE [LARGE SCALE GENOMIC DNA]</scope>
</reference>
<evidence type="ECO:0000256" key="1">
    <source>
        <dbReference type="SAM" id="MobiDB-lite"/>
    </source>
</evidence>
<feature type="region of interest" description="Disordered" evidence="1">
    <location>
        <begin position="54"/>
        <end position="100"/>
    </location>
</feature>
<feature type="compositionally biased region" description="Basic and acidic residues" evidence="1">
    <location>
        <begin position="15"/>
        <end position="38"/>
    </location>
</feature>
<evidence type="ECO:0000313" key="2">
    <source>
        <dbReference type="EMBL" id="GBN94495.1"/>
    </source>
</evidence>
<organism evidence="2 3">
    <name type="scientific">Araneus ventricosus</name>
    <name type="common">Orbweaver spider</name>
    <name type="synonym">Epeira ventricosa</name>
    <dbReference type="NCBI Taxonomy" id="182803"/>
    <lineage>
        <taxon>Eukaryota</taxon>
        <taxon>Metazoa</taxon>
        <taxon>Ecdysozoa</taxon>
        <taxon>Arthropoda</taxon>
        <taxon>Chelicerata</taxon>
        <taxon>Arachnida</taxon>
        <taxon>Araneae</taxon>
        <taxon>Araneomorphae</taxon>
        <taxon>Entelegynae</taxon>
        <taxon>Araneoidea</taxon>
        <taxon>Araneidae</taxon>
        <taxon>Araneus</taxon>
    </lineage>
</organism>
<feature type="compositionally biased region" description="Basic and acidic residues" evidence="1">
    <location>
        <begin position="54"/>
        <end position="64"/>
    </location>
</feature>
<protein>
    <submittedName>
        <fullName evidence="2">Uncharacterized protein</fullName>
    </submittedName>
</protein>
<proteinExistence type="predicted"/>
<keyword evidence="3" id="KW-1185">Reference proteome</keyword>
<evidence type="ECO:0000313" key="3">
    <source>
        <dbReference type="Proteomes" id="UP000499080"/>
    </source>
</evidence>
<dbReference type="EMBL" id="BGPR01025527">
    <property type="protein sequence ID" value="GBN94495.1"/>
    <property type="molecule type" value="Genomic_DNA"/>
</dbReference>
<sequence length="100" mass="11816">MSDQSATPNMQPVDDFPRELKERRKKENEGRPPTKNKIEDCKRLQEFHATKKYETSQVLHEKARTGLGRRHQSQERIRKIQRSSGLKRIKQSPVTENAQY</sequence>
<comment type="caution">
    <text evidence="2">The sequence shown here is derived from an EMBL/GenBank/DDBJ whole genome shotgun (WGS) entry which is preliminary data.</text>
</comment>
<dbReference type="AlphaFoldDB" id="A0A4Y2T5S9"/>
<feature type="compositionally biased region" description="Basic residues" evidence="1">
    <location>
        <begin position="79"/>
        <end position="90"/>
    </location>
</feature>
<feature type="compositionally biased region" description="Polar residues" evidence="1">
    <location>
        <begin position="1"/>
        <end position="10"/>
    </location>
</feature>
<gene>
    <name evidence="2" type="ORF">AVEN_228036_1</name>
</gene>
<feature type="region of interest" description="Disordered" evidence="1">
    <location>
        <begin position="1"/>
        <end position="38"/>
    </location>
</feature>
<accession>A0A4Y2T5S9</accession>
<dbReference type="Proteomes" id="UP000499080">
    <property type="component" value="Unassembled WGS sequence"/>
</dbReference>